<dbReference type="NCBIfam" id="NF001368">
    <property type="entry name" value="PRK00277.1"/>
    <property type="match status" value="1"/>
</dbReference>
<dbReference type="Pfam" id="PF00574">
    <property type="entry name" value="CLP_protease"/>
    <property type="match status" value="1"/>
</dbReference>
<dbReference type="NCBIfam" id="NF009205">
    <property type="entry name" value="PRK12553.1"/>
    <property type="match status" value="1"/>
</dbReference>
<dbReference type="PROSITE" id="PS00382">
    <property type="entry name" value="CLP_PROTEASE_HIS"/>
    <property type="match status" value="1"/>
</dbReference>
<evidence type="ECO:0000256" key="9">
    <source>
        <dbReference type="RuleBase" id="RU003567"/>
    </source>
</evidence>
<dbReference type="InterPro" id="IPR023562">
    <property type="entry name" value="ClpP/TepA"/>
</dbReference>
<evidence type="ECO:0000256" key="5">
    <source>
        <dbReference type="ARBA" id="ARBA00022825"/>
    </source>
</evidence>
<dbReference type="GO" id="GO:0005737">
    <property type="term" value="C:cytoplasm"/>
    <property type="evidence" value="ECO:0007669"/>
    <property type="project" value="UniProtKB-SubCell"/>
</dbReference>
<evidence type="ECO:0000313" key="11">
    <source>
        <dbReference type="EMBL" id="GEO94239.1"/>
    </source>
</evidence>
<keyword evidence="3 7" id="KW-0645">Protease</keyword>
<keyword evidence="12" id="KW-1185">Reference proteome</keyword>
<keyword evidence="5 7" id="KW-0720">Serine protease</keyword>
<dbReference type="HAMAP" id="MF_00444">
    <property type="entry name" value="ClpP"/>
    <property type="match status" value="1"/>
</dbReference>
<organism evidence="11 12">
    <name type="scientific">Kocuria turfanensis</name>
    <dbReference type="NCBI Taxonomy" id="388357"/>
    <lineage>
        <taxon>Bacteria</taxon>
        <taxon>Bacillati</taxon>
        <taxon>Actinomycetota</taxon>
        <taxon>Actinomycetes</taxon>
        <taxon>Micrococcales</taxon>
        <taxon>Micrococcaceae</taxon>
        <taxon>Kocuria</taxon>
    </lineage>
</organism>
<dbReference type="InterPro" id="IPR001907">
    <property type="entry name" value="ClpP"/>
</dbReference>
<dbReference type="CDD" id="cd07017">
    <property type="entry name" value="S14_ClpP_2"/>
    <property type="match status" value="1"/>
</dbReference>
<feature type="compositionally biased region" description="Polar residues" evidence="10">
    <location>
        <begin position="1"/>
        <end position="19"/>
    </location>
</feature>
<dbReference type="AlphaFoldDB" id="A0A512I951"/>
<dbReference type="GO" id="GO:0009368">
    <property type="term" value="C:endopeptidase Clp complex"/>
    <property type="evidence" value="ECO:0007669"/>
    <property type="project" value="TreeGrafter"/>
</dbReference>
<comment type="subunit">
    <text evidence="7">Fourteen ClpP subunits assemble into 2 heptameric rings which stack back to back to give a disk-like structure with a central cavity, resembling the structure of eukaryotic proteasomes.</text>
</comment>
<protein>
    <recommendedName>
        <fullName evidence="7 9">ATP-dependent Clp protease proteolytic subunit</fullName>
        <ecNumber evidence="7">3.4.21.92</ecNumber>
    </recommendedName>
    <alternativeName>
        <fullName evidence="7">Endopeptidase Clp</fullName>
    </alternativeName>
</protein>
<evidence type="ECO:0000256" key="7">
    <source>
        <dbReference type="HAMAP-Rule" id="MF_00444"/>
    </source>
</evidence>
<dbReference type="PANTHER" id="PTHR10381">
    <property type="entry name" value="ATP-DEPENDENT CLP PROTEASE PROTEOLYTIC SUBUNIT"/>
    <property type="match status" value="1"/>
</dbReference>
<dbReference type="GO" id="GO:0006515">
    <property type="term" value="P:protein quality control for misfolded or incompletely synthesized proteins"/>
    <property type="evidence" value="ECO:0007669"/>
    <property type="project" value="TreeGrafter"/>
</dbReference>
<gene>
    <name evidence="11" type="primary">clpP_1</name>
    <name evidence="7" type="synonym">clpP</name>
    <name evidence="11" type="ORF">KTU01_03620</name>
</gene>
<dbReference type="STRING" id="388357.GCA_001580365_00715"/>
<keyword evidence="2 7" id="KW-0963">Cytoplasm</keyword>
<feature type="active site" evidence="7 8">
    <location>
        <position position="137"/>
    </location>
</feature>
<dbReference type="FunFam" id="3.90.226.10:FF:000002">
    <property type="entry name" value="ATP-dependent Clp protease proteolytic subunit"/>
    <property type="match status" value="1"/>
</dbReference>
<accession>A0A512I951</accession>
<dbReference type="GO" id="GO:0004252">
    <property type="term" value="F:serine-type endopeptidase activity"/>
    <property type="evidence" value="ECO:0007669"/>
    <property type="project" value="UniProtKB-UniRule"/>
</dbReference>
<evidence type="ECO:0000256" key="1">
    <source>
        <dbReference type="ARBA" id="ARBA00007039"/>
    </source>
</evidence>
<name>A0A512I951_9MICC</name>
<comment type="function">
    <text evidence="7">Cleaves peptides in various proteins in a process that requires ATP hydrolysis. Has a chymotrypsin-like activity. Plays a major role in the degradation of misfolded proteins.</text>
</comment>
<dbReference type="RefSeq" id="WP_062734536.1">
    <property type="nucleotide sequence ID" value="NZ_BJZS01000010.1"/>
</dbReference>
<dbReference type="Gene3D" id="3.90.226.10">
    <property type="entry name" value="2-enoyl-CoA Hydratase, Chain A, domain 1"/>
    <property type="match status" value="1"/>
</dbReference>
<evidence type="ECO:0000256" key="10">
    <source>
        <dbReference type="SAM" id="MobiDB-lite"/>
    </source>
</evidence>
<dbReference type="GO" id="GO:0004176">
    <property type="term" value="F:ATP-dependent peptidase activity"/>
    <property type="evidence" value="ECO:0007669"/>
    <property type="project" value="InterPro"/>
</dbReference>
<comment type="catalytic activity">
    <reaction evidence="6 7 8">
        <text>Hydrolysis of proteins to small peptides in the presence of ATP and magnesium. alpha-casein is the usual test substrate. In the absence of ATP, only oligopeptides shorter than five residues are hydrolyzed (such as succinyl-Leu-Tyr-|-NHMec, and Leu-Tyr-Leu-|-Tyr-Trp, in which cleavage of the -Tyr-|-Leu- and -Tyr-|-Trp bonds also occurs).</text>
        <dbReference type="EC" id="3.4.21.92"/>
    </reaction>
</comment>
<dbReference type="PRINTS" id="PR00127">
    <property type="entry name" value="CLPPROTEASEP"/>
</dbReference>
<sequence length="221" mass="23653">MTSAHESPFGSTHATSTGPRLQGGAPMGGQDDYVYNRLLKERIIWLGSEVRDDNANLICSQMLLLSAEDPQADIFLYINSPGGSVTAGMAIYDTMQLIPNDVVTVATGLAASMGQFLLSSGAKGKRYATPNARILMHQPSGGMGGTASDIRVQAELILSMKQRLAELTAEQTGQTLETILRDNDRDNWFDAQRALDYGFFDHIASSAGAMTGGGGTMKDQE</sequence>
<comment type="similarity">
    <text evidence="1 7 9">Belongs to the peptidase S14 family.</text>
</comment>
<dbReference type="InterPro" id="IPR033135">
    <property type="entry name" value="ClpP_His_AS"/>
</dbReference>
<keyword evidence="4 7" id="KW-0378">Hydrolase</keyword>
<evidence type="ECO:0000256" key="3">
    <source>
        <dbReference type="ARBA" id="ARBA00022670"/>
    </source>
</evidence>
<evidence type="ECO:0000256" key="2">
    <source>
        <dbReference type="ARBA" id="ARBA00022490"/>
    </source>
</evidence>
<feature type="active site" description="Nucleophile" evidence="7">
    <location>
        <position position="112"/>
    </location>
</feature>
<comment type="caution">
    <text evidence="11">The sequence shown here is derived from an EMBL/GenBank/DDBJ whole genome shotgun (WGS) entry which is preliminary data.</text>
</comment>
<dbReference type="InterPro" id="IPR029045">
    <property type="entry name" value="ClpP/crotonase-like_dom_sf"/>
</dbReference>
<proteinExistence type="inferred from homology"/>
<dbReference type="SUPFAM" id="SSF52096">
    <property type="entry name" value="ClpP/crotonase"/>
    <property type="match status" value="1"/>
</dbReference>
<comment type="subcellular location">
    <subcellularLocation>
        <location evidence="7">Cytoplasm</location>
    </subcellularLocation>
</comment>
<dbReference type="EMBL" id="BJZS01000010">
    <property type="protein sequence ID" value="GEO94239.1"/>
    <property type="molecule type" value="Genomic_DNA"/>
</dbReference>
<evidence type="ECO:0000313" key="12">
    <source>
        <dbReference type="Proteomes" id="UP000321103"/>
    </source>
</evidence>
<dbReference type="PANTHER" id="PTHR10381:SF70">
    <property type="entry name" value="ATP-DEPENDENT CLP PROTEASE PROTEOLYTIC SUBUNIT"/>
    <property type="match status" value="1"/>
</dbReference>
<evidence type="ECO:0000256" key="4">
    <source>
        <dbReference type="ARBA" id="ARBA00022801"/>
    </source>
</evidence>
<dbReference type="EC" id="3.4.21.92" evidence="7"/>
<evidence type="ECO:0000256" key="6">
    <source>
        <dbReference type="ARBA" id="ARBA00034021"/>
    </source>
</evidence>
<dbReference type="Proteomes" id="UP000321103">
    <property type="component" value="Unassembled WGS sequence"/>
</dbReference>
<evidence type="ECO:0000256" key="8">
    <source>
        <dbReference type="PROSITE-ProRule" id="PRU10086"/>
    </source>
</evidence>
<dbReference type="GO" id="GO:0051117">
    <property type="term" value="F:ATPase binding"/>
    <property type="evidence" value="ECO:0007669"/>
    <property type="project" value="TreeGrafter"/>
</dbReference>
<reference evidence="11 12" key="1">
    <citation type="submission" date="2019-07" db="EMBL/GenBank/DDBJ databases">
        <title>Whole genome shotgun sequence of Kocuria turfanensis NBRC 107627.</title>
        <authorList>
            <person name="Hosoyama A."/>
            <person name="Uohara A."/>
            <person name="Ohji S."/>
            <person name="Ichikawa N."/>
        </authorList>
    </citation>
    <scope>NUCLEOTIDE SEQUENCE [LARGE SCALE GENOMIC DNA]</scope>
    <source>
        <strain evidence="11 12">NBRC 107627</strain>
    </source>
</reference>
<feature type="region of interest" description="Disordered" evidence="10">
    <location>
        <begin position="1"/>
        <end position="26"/>
    </location>
</feature>